<reference evidence="3 4" key="1">
    <citation type="submission" date="2012-08" db="EMBL/GenBank/DDBJ databases">
        <title>Oryza genome evolution.</title>
        <authorList>
            <person name="Wing R.A."/>
        </authorList>
    </citation>
    <scope>NUCLEOTIDE SEQUENCE</scope>
</reference>
<keyword evidence="1" id="KW-0175">Coiled coil</keyword>
<dbReference type="STRING" id="77586.A0A0D9XQZ8"/>
<reference evidence="3" key="3">
    <citation type="submission" date="2015-04" db="UniProtKB">
        <authorList>
            <consortium name="EnsemblPlants"/>
        </authorList>
    </citation>
    <scope>IDENTIFICATION</scope>
</reference>
<evidence type="ECO:0000313" key="4">
    <source>
        <dbReference type="Proteomes" id="UP000032180"/>
    </source>
</evidence>
<dbReference type="Gramene" id="LPERR11G07750.1">
    <property type="protein sequence ID" value="LPERR11G07750.1"/>
    <property type="gene ID" value="LPERR11G07750"/>
</dbReference>
<reference evidence="4" key="2">
    <citation type="submission" date="2013-12" db="EMBL/GenBank/DDBJ databases">
        <authorList>
            <person name="Yu Y."/>
            <person name="Lee S."/>
            <person name="de Baynast K."/>
            <person name="Wissotski M."/>
            <person name="Liu L."/>
            <person name="Talag J."/>
            <person name="Goicoechea J."/>
            <person name="Angelova A."/>
            <person name="Jetty R."/>
            <person name="Kudrna D."/>
            <person name="Golser W."/>
            <person name="Rivera L."/>
            <person name="Zhang J."/>
            <person name="Wing R."/>
        </authorList>
    </citation>
    <scope>NUCLEOTIDE SEQUENCE</scope>
</reference>
<organism evidence="3 4">
    <name type="scientific">Leersia perrieri</name>
    <dbReference type="NCBI Taxonomy" id="77586"/>
    <lineage>
        <taxon>Eukaryota</taxon>
        <taxon>Viridiplantae</taxon>
        <taxon>Streptophyta</taxon>
        <taxon>Embryophyta</taxon>
        <taxon>Tracheophyta</taxon>
        <taxon>Spermatophyta</taxon>
        <taxon>Magnoliopsida</taxon>
        <taxon>Liliopsida</taxon>
        <taxon>Poales</taxon>
        <taxon>Poaceae</taxon>
        <taxon>BOP clade</taxon>
        <taxon>Oryzoideae</taxon>
        <taxon>Oryzeae</taxon>
        <taxon>Oryzinae</taxon>
        <taxon>Leersia</taxon>
    </lineage>
</organism>
<protein>
    <submittedName>
        <fullName evidence="3">Uncharacterized protein</fullName>
    </submittedName>
</protein>
<feature type="coiled-coil region" evidence="1">
    <location>
        <begin position="34"/>
        <end position="61"/>
    </location>
</feature>
<accession>A0A0D9XQZ8</accession>
<keyword evidence="4" id="KW-1185">Reference proteome</keyword>
<dbReference type="EnsemblPlants" id="LPERR11G07750.1">
    <property type="protein sequence ID" value="LPERR11G07750.1"/>
    <property type="gene ID" value="LPERR11G07750"/>
</dbReference>
<dbReference type="Proteomes" id="UP000032180">
    <property type="component" value="Chromosome 11"/>
</dbReference>
<feature type="compositionally biased region" description="Basic and acidic residues" evidence="2">
    <location>
        <begin position="283"/>
        <end position="297"/>
    </location>
</feature>
<name>A0A0D9XQZ8_9ORYZ</name>
<feature type="compositionally biased region" description="Polar residues" evidence="2">
    <location>
        <begin position="268"/>
        <end position="277"/>
    </location>
</feature>
<dbReference type="HOGENOM" id="CLU_722333_0_0_1"/>
<dbReference type="AlphaFoldDB" id="A0A0D9XQZ8"/>
<evidence type="ECO:0000313" key="3">
    <source>
        <dbReference type="EnsemblPlants" id="LPERR11G07750.1"/>
    </source>
</evidence>
<feature type="compositionally biased region" description="Polar residues" evidence="2">
    <location>
        <begin position="360"/>
        <end position="383"/>
    </location>
</feature>
<sequence>MPGVATQKSSAPWHLTVWSNASALYSPLGDITDLSAAELRNKRARERYASLSAEKKEDKKIKNREYKQRKKDSSIGLYKSGTNMVGDVPSSGGGLRINCQMDTYESSALETTKEFPIVEPDRARPQSFVTPTRLLSNDGATCNDNKENTDIPFSCILQGGTQSKQITGFGSDKIVCGPRRPLITPARLPFMMNDDDAGNDSMQNTELPHSCIVEGRTQNSTAPDFINEKTDNMALYWLVGCSEARYAALTPEQKQARRDRQRAKRDSMTIQQKQQTSAHRKAARESLPDVVIHDINKRTKSRRQNVTSGERGALLSRRNARYAAMHDKPCAESIAMECPCSQTTADVSSTLVSEAASGADQPSQSYTMDNGTTSSHYNFSNIT</sequence>
<proteinExistence type="predicted"/>
<evidence type="ECO:0000256" key="1">
    <source>
        <dbReference type="SAM" id="Coils"/>
    </source>
</evidence>
<feature type="region of interest" description="Disordered" evidence="2">
    <location>
        <begin position="251"/>
        <end position="310"/>
    </location>
</feature>
<feature type="region of interest" description="Disordered" evidence="2">
    <location>
        <begin position="351"/>
        <end position="383"/>
    </location>
</feature>
<evidence type="ECO:0000256" key="2">
    <source>
        <dbReference type="SAM" id="MobiDB-lite"/>
    </source>
</evidence>